<evidence type="ECO:0000256" key="1">
    <source>
        <dbReference type="SAM" id="MobiDB-lite"/>
    </source>
</evidence>
<feature type="compositionally biased region" description="Acidic residues" evidence="1">
    <location>
        <begin position="1"/>
        <end position="11"/>
    </location>
</feature>
<dbReference type="AlphaFoldDB" id="A0ABD0W7M7"/>
<dbReference type="Proteomes" id="UP001557470">
    <property type="component" value="Unassembled WGS sequence"/>
</dbReference>
<organism evidence="2 3">
    <name type="scientific">Umbra pygmaea</name>
    <name type="common">Eastern mudminnow</name>
    <dbReference type="NCBI Taxonomy" id="75934"/>
    <lineage>
        <taxon>Eukaryota</taxon>
        <taxon>Metazoa</taxon>
        <taxon>Chordata</taxon>
        <taxon>Craniata</taxon>
        <taxon>Vertebrata</taxon>
        <taxon>Euteleostomi</taxon>
        <taxon>Actinopterygii</taxon>
        <taxon>Neopterygii</taxon>
        <taxon>Teleostei</taxon>
        <taxon>Protacanthopterygii</taxon>
        <taxon>Esociformes</taxon>
        <taxon>Umbridae</taxon>
        <taxon>Umbra</taxon>
    </lineage>
</organism>
<feature type="region of interest" description="Disordered" evidence="1">
    <location>
        <begin position="160"/>
        <end position="208"/>
    </location>
</feature>
<feature type="region of interest" description="Disordered" evidence="1">
    <location>
        <begin position="1"/>
        <end position="52"/>
    </location>
</feature>
<protein>
    <submittedName>
        <fullName evidence="2">Uncharacterized protein</fullName>
    </submittedName>
</protein>
<dbReference type="PANTHER" id="PTHR31025:SF22">
    <property type="entry name" value="IP13529P"/>
    <property type="match status" value="1"/>
</dbReference>
<accession>A0ABD0W7M7</accession>
<reference evidence="2 3" key="1">
    <citation type="submission" date="2024-06" db="EMBL/GenBank/DDBJ databases">
        <authorList>
            <person name="Pan Q."/>
            <person name="Wen M."/>
            <person name="Jouanno E."/>
            <person name="Zahm M."/>
            <person name="Klopp C."/>
            <person name="Cabau C."/>
            <person name="Louis A."/>
            <person name="Berthelot C."/>
            <person name="Parey E."/>
            <person name="Roest Crollius H."/>
            <person name="Montfort J."/>
            <person name="Robinson-Rechavi M."/>
            <person name="Bouchez O."/>
            <person name="Lampietro C."/>
            <person name="Lopez Roques C."/>
            <person name="Donnadieu C."/>
            <person name="Postlethwait J."/>
            <person name="Bobe J."/>
            <person name="Verreycken H."/>
            <person name="Guiguen Y."/>
        </authorList>
    </citation>
    <scope>NUCLEOTIDE SEQUENCE [LARGE SCALE GENOMIC DNA]</scope>
    <source>
        <strain evidence="2">Up_M1</strain>
        <tissue evidence="2">Testis</tissue>
    </source>
</reference>
<keyword evidence="3" id="KW-1185">Reference proteome</keyword>
<name>A0ABD0W7M7_UMBPY</name>
<evidence type="ECO:0000313" key="3">
    <source>
        <dbReference type="Proteomes" id="UP001557470"/>
    </source>
</evidence>
<gene>
    <name evidence="2" type="ORF">UPYG_G00282080</name>
</gene>
<dbReference type="PANTHER" id="PTHR31025">
    <property type="entry name" value="SI:CH211-196P9.1-RELATED"/>
    <property type="match status" value="1"/>
</dbReference>
<comment type="caution">
    <text evidence="2">The sequence shown here is derived from an EMBL/GenBank/DDBJ whole genome shotgun (WGS) entry which is preliminary data.</text>
</comment>
<dbReference type="EMBL" id="JAGEUA010000009">
    <property type="protein sequence ID" value="KAL0965498.1"/>
    <property type="molecule type" value="Genomic_DNA"/>
</dbReference>
<sequence>MSIMSDLDESSTSEVIALDNSPPCTPGTSIYSQLTPRQNSSRCSFDTEESASLNNTPGSDWHYNFEIPWSKMSSSIRKKLLKKERPTGAERREVIRIIGAEILEVCKRPGKKHINEVARKMVIAYPKSFRDEIENEIVGSGYDSIVKQLSCRIENYKRKDTPSLKRRVGPSSSDSEDNSRKDNSKRQQKDYGCINSEPQLPPGETLDLQKQKKEELVKMSGNKEKNKKKIEKLMTDTYVSQRKDIMMGKDTDKLTEEWPYLFQTVGMRIHFSQLTGVNISDTFQEATASKFRRILEYFHFISTEPSSRAGKLLFQTDLEVIVPVELCSCFSLTSKNRKKKCLYK</sequence>
<feature type="compositionally biased region" description="Basic and acidic residues" evidence="1">
    <location>
        <begin position="177"/>
        <end position="189"/>
    </location>
</feature>
<proteinExistence type="predicted"/>
<evidence type="ECO:0000313" key="2">
    <source>
        <dbReference type="EMBL" id="KAL0965498.1"/>
    </source>
</evidence>
<feature type="compositionally biased region" description="Polar residues" evidence="1">
    <location>
        <begin position="26"/>
        <end position="52"/>
    </location>
</feature>